<reference evidence="10 11" key="1">
    <citation type="submission" date="2018-03" db="EMBL/GenBank/DDBJ databases">
        <title>Whole genome sequencing of Histamine producing bacteria.</title>
        <authorList>
            <person name="Butler K."/>
        </authorList>
    </citation>
    <scope>NUCLEOTIDE SEQUENCE [LARGE SCALE GENOMIC DNA]</scope>
    <source>
        <strain evidence="10 11">DSM 16190</strain>
    </source>
</reference>
<sequence length="410" mass="45500">MMFSAHVAFTLAWRNLWRNYRRTLIMLFAICLGVWAMIFMTALSRGMVDGMVQDGIRNLPGHVQVHHPDYLDDPSVVNSFAEPDARFLEALQAPEVTGWAMRVKVPAVISSERDTRGITLLGVDAKSELQISFDQQDMVAGEFLHEGNSRGVVIGAKLVEKLETRLGKRIVIMTQDPDNNIVDRGFVISGVYRSDIPGYEELYVYADRRLVQLMLAIEQQISEIAITGTDYRDNTRLKEAISASAAANLQVQTWKERDKYLATMVDVMDGFILVWIIVIFLALSFGLINTLIMAVFERVREIGLMRALGMRGSSVLLIILLESLLLLLLGLAVGNAIALVSIFLIKDGIDVSAVAEGMAMFGAGTVLYPVLKLSDLVLANVVVIILGLLTCLYPAWRASRYDPIVALNKH</sequence>
<evidence type="ECO:0000313" key="10">
    <source>
        <dbReference type="EMBL" id="PSW06942.1"/>
    </source>
</evidence>
<evidence type="ECO:0000313" key="11">
    <source>
        <dbReference type="Proteomes" id="UP000240904"/>
    </source>
</evidence>
<dbReference type="GO" id="GO:0098797">
    <property type="term" value="C:plasma membrane protein complex"/>
    <property type="evidence" value="ECO:0007669"/>
    <property type="project" value="TreeGrafter"/>
</dbReference>
<feature type="domain" description="MacB-like periplasmic core" evidence="9">
    <location>
        <begin position="23"/>
        <end position="242"/>
    </location>
</feature>
<comment type="similarity">
    <text evidence="2">Belongs to the ABC-4 integral membrane protein family. LolC/E subfamily.</text>
</comment>
<evidence type="ECO:0000256" key="1">
    <source>
        <dbReference type="ARBA" id="ARBA00004651"/>
    </source>
</evidence>
<dbReference type="PANTHER" id="PTHR30489:SF0">
    <property type="entry name" value="LIPOPROTEIN-RELEASING SYSTEM TRANSMEMBRANE PROTEIN LOLE"/>
    <property type="match status" value="1"/>
</dbReference>
<evidence type="ECO:0000259" key="8">
    <source>
        <dbReference type="Pfam" id="PF02687"/>
    </source>
</evidence>
<comment type="caution">
    <text evidence="10">The sequence shown here is derived from an EMBL/GenBank/DDBJ whole genome shotgun (WGS) entry which is preliminary data.</text>
</comment>
<proteinExistence type="inferred from homology"/>
<feature type="transmembrane region" description="Helical" evidence="7">
    <location>
        <begin position="377"/>
        <end position="396"/>
    </location>
</feature>
<keyword evidence="11" id="KW-1185">Reference proteome</keyword>
<keyword evidence="6 7" id="KW-0472">Membrane</keyword>
<dbReference type="AlphaFoldDB" id="A0A2T3N3L7"/>
<gene>
    <name evidence="10" type="ORF">C9I89_03590</name>
</gene>
<dbReference type="Pfam" id="PF02687">
    <property type="entry name" value="FtsX"/>
    <property type="match status" value="1"/>
</dbReference>
<feature type="transmembrane region" description="Helical" evidence="7">
    <location>
        <begin position="316"/>
        <end position="345"/>
    </location>
</feature>
<dbReference type="InterPro" id="IPR003838">
    <property type="entry name" value="ABC3_permease_C"/>
</dbReference>
<evidence type="ECO:0000256" key="6">
    <source>
        <dbReference type="ARBA" id="ARBA00023136"/>
    </source>
</evidence>
<dbReference type="Pfam" id="PF12704">
    <property type="entry name" value="MacB_PCD"/>
    <property type="match status" value="1"/>
</dbReference>
<feature type="domain" description="ABC3 transporter permease C-terminal" evidence="8">
    <location>
        <begin position="276"/>
        <end position="403"/>
    </location>
</feature>
<feature type="transmembrane region" description="Helical" evidence="7">
    <location>
        <begin position="272"/>
        <end position="296"/>
    </location>
</feature>
<dbReference type="GO" id="GO:0044874">
    <property type="term" value="P:lipoprotein localization to outer membrane"/>
    <property type="evidence" value="ECO:0007669"/>
    <property type="project" value="TreeGrafter"/>
</dbReference>
<keyword evidence="3" id="KW-1003">Cell membrane</keyword>
<dbReference type="PANTHER" id="PTHR30489">
    <property type="entry name" value="LIPOPROTEIN-RELEASING SYSTEM TRANSMEMBRANE PROTEIN LOLE"/>
    <property type="match status" value="1"/>
</dbReference>
<name>A0A2T3N3L7_9GAMM</name>
<feature type="transmembrane region" description="Helical" evidence="7">
    <location>
        <begin position="351"/>
        <end position="370"/>
    </location>
</feature>
<evidence type="ECO:0000256" key="7">
    <source>
        <dbReference type="SAM" id="Phobius"/>
    </source>
</evidence>
<organism evidence="10 11">
    <name type="scientific">Photobacterium lipolyticum</name>
    <dbReference type="NCBI Taxonomy" id="266810"/>
    <lineage>
        <taxon>Bacteria</taxon>
        <taxon>Pseudomonadati</taxon>
        <taxon>Pseudomonadota</taxon>
        <taxon>Gammaproteobacteria</taxon>
        <taxon>Vibrionales</taxon>
        <taxon>Vibrionaceae</taxon>
        <taxon>Photobacterium</taxon>
    </lineage>
</organism>
<protein>
    <submittedName>
        <fullName evidence="10">ABC transporter permease</fullName>
    </submittedName>
</protein>
<dbReference type="EMBL" id="PYMC01000002">
    <property type="protein sequence ID" value="PSW06942.1"/>
    <property type="molecule type" value="Genomic_DNA"/>
</dbReference>
<evidence type="ECO:0000256" key="5">
    <source>
        <dbReference type="ARBA" id="ARBA00022989"/>
    </source>
</evidence>
<evidence type="ECO:0000256" key="3">
    <source>
        <dbReference type="ARBA" id="ARBA00022475"/>
    </source>
</evidence>
<keyword evidence="4 7" id="KW-0812">Transmembrane</keyword>
<feature type="transmembrane region" description="Helical" evidence="7">
    <location>
        <begin position="24"/>
        <end position="43"/>
    </location>
</feature>
<dbReference type="InterPro" id="IPR051447">
    <property type="entry name" value="Lipoprotein-release_system"/>
</dbReference>
<accession>A0A2T3N3L7</accession>
<evidence type="ECO:0000256" key="4">
    <source>
        <dbReference type="ARBA" id="ARBA00022692"/>
    </source>
</evidence>
<dbReference type="InterPro" id="IPR025857">
    <property type="entry name" value="MacB_PCD"/>
</dbReference>
<keyword evidence="5 7" id="KW-1133">Transmembrane helix</keyword>
<evidence type="ECO:0000256" key="2">
    <source>
        <dbReference type="ARBA" id="ARBA00005236"/>
    </source>
</evidence>
<evidence type="ECO:0000259" key="9">
    <source>
        <dbReference type="Pfam" id="PF12704"/>
    </source>
</evidence>
<dbReference type="OrthoDB" id="9770036at2"/>
<comment type="subcellular location">
    <subcellularLocation>
        <location evidence="1">Cell membrane</location>
        <topology evidence="1">Multi-pass membrane protein</topology>
    </subcellularLocation>
</comment>
<dbReference type="Proteomes" id="UP000240904">
    <property type="component" value="Unassembled WGS sequence"/>
</dbReference>